<feature type="chain" id="PRO_5032278283" description="Outer membrane protein beta-barrel domain-containing protein" evidence="1">
    <location>
        <begin position="22"/>
        <end position="192"/>
    </location>
</feature>
<gene>
    <name evidence="2" type="ORF">HHL10_09380</name>
</gene>
<sequence length="192" mass="19995">MKAIRELAMLCMALGSVAVQAEGGLRVAPEEAPWPRWQARVGMDLAPPWRGSELSPSGGGLRSMKLLGDVYLSGPGFGDGQVQGGLRATGGLLLGSRSPLLGTASVAPLSVNVRHSLLPPGRGDEAFDAPPVGYLGIGYSSLSLRGGWGFSADLGVMTGSGLRPPETRSSLDEAVRELRLRPVLQLGVSYAF</sequence>
<evidence type="ECO:0000313" key="3">
    <source>
        <dbReference type="Proteomes" id="UP000574067"/>
    </source>
</evidence>
<organism evidence="2 3">
    <name type="scientific">Azohydromonas caseinilytica</name>
    <dbReference type="NCBI Taxonomy" id="2728836"/>
    <lineage>
        <taxon>Bacteria</taxon>
        <taxon>Pseudomonadati</taxon>
        <taxon>Pseudomonadota</taxon>
        <taxon>Betaproteobacteria</taxon>
        <taxon>Burkholderiales</taxon>
        <taxon>Sphaerotilaceae</taxon>
        <taxon>Azohydromonas</taxon>
    </lineage>
</organism>
<keyword evidence="3" id="KW-1185">Reference proteome</keyword>
<accession>A0A848F9Q4</accession>
<protein>
    <recommendedName>
        <fullName evidence="4">Outer membrane protein beta-barrel domain-containing protein</fullName>
    </recommendedName>
</protein>
<dbReference type="EMBL" id="JABBFW010000005">
    <property type="protein sequence ID" value="NML15189.1"/>
    <property type="molecule type" value="Genomic_DNA"/>
</dbReference>
<comment type="caution">
    <text evidence="2">The sequence shown here is derived from an EMBL/GenBank/DDBJ whole genome shotgun (WGS) entry which is preliminary data.</text>
</comment>
<dbReference type="Proteomes" id="UP000574067">
    <property type="component" value="Unassembled WGS sequence"/>
</dbReference>
<reference evidence="2 3" key="1">
    <citation type="submission" date="2020-04" db="EMBL/GenBank/DDBJ databases">
        <title>Azohydromonas sp. isolated from soil.</title>
        <authorList>
            <person name="Dahal R.H."/>
        </authorList>
    </citation>
    <scope>NUCLEOTIDE SEQUENCE [LARGE SCALE GENOMIC DNA]</scope>
    <source>
        <strain evidence="2 3">G-1-1-14</strain>
    </source>
</reference>
<dbReference type="AlphaFoldDB" id="A0A848F9Q4"/>
<dbReference type="RefSeq" id="WP_169160098.1">
    <property type="nucleotide sequence ID" value="NZ_JABBFW010000005.1"/>
</dbReference>
<proteinExistence type="predicted"/>
<evidence type="ECO:0008006" key="4">
    <source>
        <dbReference type="Google" id="ProtNLM"/>
    </source>
</evidence>
<evidence type="ECO:0000313" key="2">
    <source>
        <dbReference type="EMBL" id="NML15189.1"/>
    </source>
</evidence>
<keyword evidence="1" id="KW-0732">Signal</keyword>
<evidence type="ECO:0000256" key="1">
    <source>
        <dbReference type="SAM" id="SignalP"/>
    </source>
</evidence>
<name>A0A848F9Q4_9BURK</name>
<feature type="signal peptide" evidence="1">
    <location>
        <begin position="1"/>
        <end position="21"/>
    </location>
</feature>
<dbReference type="Gene3D" id="2.40.160.170">
    <property type="match status" value="1"/>
</dbReference>